<dbReference type="EMBL" id="CP049216">
    <property type="protein sequence ID" value="QTG12389.1"/>
    <property type="molecule type" value="Genomic_DNA"/>
</dbReference>
<accession>A0AAJ4T8X1</accession>
<evidence type="ECO:0000256" key="1">
    <source>
        <dbReference type="SAM" id="Phobius"/>
    </source>
</evidence>
<evidence type="ECO:0000313" key="3">
    <source>
        <dbReference type="Proteomes" id="UP000663946"/>
    </source>
</evidence>
<evidence type="ECO:0008006" key="4">
    <source>
        <dbReference type="Google" id="ProtNLM"/>
    </source>
</evidence>
<keyword evidence="1" id="KW-1133">Transmembrane helix</keyword>
<dbReference type="RefSeq" id="WP_333721861.1">
    <property type="nucleotide sequence ID" value="NZ_CP049216.1"/>
</dbReference>
<reference evidence="2" key="1">
    <citation type="submission" date="2020-02" db="EMBL/GenBank/DDBJ databases">
        <title>Unexpected conservation and global transmission of agrobacterial virulence plasmids.</title>
        <authorList>
            <person name="Weisberg A.J."/>
            <person name="Davis E.W. II"/>
            <person name="Tabima J.R."/>
            <person name="Belcher M.S."/>
            <person name="Miller M."/>
            <person name="Kuo C.-H."/>
            <person name="Loper J.E."/>
            <person name="Grunwald N.J."/>
            <person name="Putnam M.L."/>
            <person name="Chang J.H."/>
        </authorList>
    </citation>
    <scope>NUCLEOTIDE SEQUENCE</scope>
    <source>
        <strain evidence="2">Q15/94</strain>
    </source>
</reference>
<feature type="transmembrane region" description="Helical" evidence="1">
    <location>
        <begin position="71"/>
        <end position="94"/>
    </location>
</feature>
<gene>
    <name evidence="2" type="ORF">G6M86_03640</name>
</gene>
<keyword evidence="1" id="KW-0812">Transmembrane</keyword>
<proteinExistence type="predicted"/>
<feature type="transmembrane region" description="Helical" evidence="1">
    <location>
        <begin position="106"/>
        <end position="131"/>
    </location>
</feature>
<name>A0AAJ4T8X1_AGRTU</name>
<protein>
    <recommendedName>
        <fullName evidence="4">Holin of 3TMs, for gene-transfer release</fullName>
    </recommendedName>
</protein>
<dbReference type="Proteomes" id="UP000663946">
    <property type="component" value="Chromosome 1"/>
</dbReference>
<dbReference type="AlphaFoldDB" id="A0AAJ4T8X1"/>
<sequence length="136" mass="15424">MIAWIVKLLTGSVLDRLTGLYEKKLQADSAAQKLAAEFAVKQVEADLTVRQNAKEIRLATAGFWEMRTITFLIALPFVIHLWAVGLDTIFLFGWRIPAFPYPFNEWQGVILLSFFGVQVISRGFDTLAFIFGKRGR</sequence>
<organism evidence="2 3">
    <name type="scientific">Agrobacterium tumefaciens</name>
    <dbReference type="NCBI Taxonomy" id="358"/>
    <lineage>
        <taxon>Bacteria</taxon>
        <taxon>Pseudomonadati</taxon>
        <taxon>Pseudomonadota</taxon>
        <taxon>Alphaproteobacteria</taxon>
        <taxon>Hyphomicrobiales</taxon>
        <taxon>Rhizobiaceae</taxon>
        <taxon>Rhizobium/Agrobacterium group</taxon>
        <taxon>Agrobacterium</taxon>
        <taxon>Agrobacterium tumefaciens complex</taxon>
    </lineage>
</organism>
<keyword evidence="1" id="KW-0472">Membrane</keyword>
<evidence type="ECO:0000313" key="2">
    <source>
        <dbReference type="EMBL" id="QTG12389.1"/>
    </source>
</evidence>